<dbReference type="Gene3D" id="1.10.30.50">
    <property type="match status" value="1"/>
</dbReference>
<dbReference type="CDD" id="cd00085">
    <property type="entry name" value="HNHc"/>
    <property type="match status" value="1"/>
</dbReference>
<feature type="domain" description="HNH nuclease" evidence="1">
    <location>
        <begin position="215"/>
        <end position="268"/>
    </location>
</feature>
<reference evidence="3" key="1">
    <citation type="submission" date="2016-10" db="EMBL/GenBank/DDBJ databases">
        <authorList>
            <person name="Varghese N."/>
            <person name="Submissions S."/>
        </authorList>
    </citation>
    <scope>NUCLEOTIDE SEQUENCE [LARGE SCALE GENOMIC DNA]</scope>
    <source>
        <strain evidence="3">CGMCC 1.8946</strain>
    </source>
</reference>
<sequence length="325" mass="37879">MTFLEKWLYIIRNCSFDNSYKAAWAKAITEIAVEYDFHEPIGSTIKIGLEDIAKKVIRYYFEQTIFFDLKQSPNPNKPPKIVSLVKELITEYQKATQCAQPVKWFRSNIELICETQYEKTVKQVKTALKADVSYRFLTVEGKTVDDIYNYERNADFLSIATNNMKELKGNSLIVFDAINYRWSQMLENFNHSPRICKKVKIIDEDKVRRKPLTKFFQLIAAENPDHICFHCGNKIIDETPAIDHVIPWSYLYSDDLWNLVYSHQTCNSSKSNVIPSETTIQRLEERNSKLLAMLMNQGQSNKHVSELEMAINNGLVRKFWISCQG</sequence>
<dbReference type="Proteomes" id="UP000198601">
    <property type="component" value="Unassembled WGS sequence"/>
</dbReference>
<name>A0A1G4TPV0_9BACL</name>
<dbReference type="EMBL" id="FMTT01000061">
    <property type="protein sequence ID" value="SCW83436.1"/>
    <property type="molecule type" value="Genomic_DNA"/>
</dbReference>
<protein>
    <submittedName>
        <fullName evidence="2">5-methylcytosine-specific restriction endonuclease McrA</fullName>
    </submittedName>
</protein>
<accession>A0A1G4TPV0</accession>
<dbReference type="RefSeq" id="WP_090676465.1">
    <property type="nucleotide sequence ID" value="NZ_FMTT01000061.1"/>
</dbReference>
<evidence type="ECO:0000259" key="1">
    <source>
        <dbReference type="SMART" id="SM00507"/>
    </source>
</evidence>
<evidence type="ECO:0000313" key="2">
    <source>
        <dbReference type="EMBL" id="SCW83436.1"/>
    </source>
</evidence>
<evidence type="ECO:0000313" key="3">
    <source>
        <dbReference type="Proteomes" id="UP000198601"/>
    </source>
</evidence>
<gene>
    <name evidence="2" type="ORF">SAMN04487970_106125</name>
</gene>
<keyword evidence="2" id="KW-0378">Hydrolase</keyword>
<keyword evidence="2" id="KW-0255">Endonuclease</keyword>
<dbReference type="InterPro" id="IPR003615">
    <property type="entry name" value="HNH_nuc"/>
</dbReference>
<dbReference type="Pfam" id="PF13395">
    <property type="entry name" value="HNH_4"/>
    <property type="match status" value="1"/>
</dbReference>
<proteinExistence type="predicted"/>
<dbReference type="STRING" id="624147.SAMN04487970_106125"/>
<dbReference type="OrthoDB" id="489287at2"/>
<keyword evidence="3" id="KW-1185">Reference proteome</keyword>
<organism evidence="2 3">
    <name type="scientific">Paenibacillus tianmuensis</name>
    <dbReference type="NCBI Taxonomy" id="624147"/>
    <lineage>
        <taxon>Bacteria</taxon>
        <taxon>Bacillati</taxon>
        <taxon>Bacillota</taxon>
        <taxon>Bacilli</taxon>
        <taxon>Bacillales</taxon>
        <taxon>Paenibacillaceae</taxon>
        <taxon>Paenibacillus</taxon>
    </lineage>
</organism>
<dbReference type="SMART" id="SM00507">
    <property type="entry name" value="HNHc"/>
    <property type="match status" value="1"/>
</dbReference>
<dbReference type="GO" id="GO:0004519">
    <property type="term" value="F:endonuclease activity"/>
    <property type="evidence" value="ECO:0007669"/>
    <property type="project" value="UniProtKB-KW"/>
</dbReference>
<dbReference type="AlphaFoldDB" id="A0A1G4TPV0"/>
<keyword evidence="2" id="KW-0540">Nuclease</keyword>